<evidence type="ECO:0000256" key="5">
    <source>
        <dbReference type="ARBA" id="ARBA00022448"/>
    </source>
</evidence>
<dbReference type="Proteomes" id="UP000267535">
    <property type="component" value="Unassembled WGS sequence"/>
</dbReference>
<dbReference type="CDD" id="cd16326">
    <property type="entry name" value="LolB"/>
    <property type="match status" value="1"/>
</dbReference>
<evidence type="ECO:0000313" key="16">
    <source>
        <dbReference type="Proteomes" id="UP000267535"/>
    </source>
</evidence>
<evidence type="ECO:0000256" key="2">
    <source>
        <dbReference type="ARBA" id="ARBA00009696"/>
    </source>
</evidence>
<evidence type="ECO:0000256" key="3">
    <source>
        <dbReference type="ARBA" id="ARBA00011245"/>
    </source>
</evidence>
<name>A0A3P1SR51_9GAMM</name>
<dbReference type="Gene3D" id="2.50.20.10">
    <property type="entry name" value="Lipoprotein localisation LolA/LolB/LppX"/>
    <property type="match status" value="1"/>
</dbReference>
<keyword evidence="5 13" id="KW-0813">Transport</keyword>
<keyword evidence="7 13" id="KW-0653">Protein transport</keyword>
<keyword evidence="10 13" id="KW-0143">Chaperone</keyword>
<dbReference type="OrthoDB" id="9797618at2"/>
<keyword evidence="16" id="KW-1185">Reference proteome</keyword>
<organism evidence="15 16">
    <name type="scientific">Amphritea balenae</name>
    <dbReference type="NCBI Taxonomy" id="452629"/>
    <lineage>
        <taxon>Bacteria</taxon>
        <taxon>Pseudomonadati</taxon>
        <taxon>Pseudomonadota</taxon>
        <taxon>Gammaproteobacteria</taxon>
        <taxon>Oceanospirillales</taxon>
        <taxon>Oceanospirillaceae</taxon>
        <taxon>Amphritea</taxon>
    </lineage>
</organism>
<evidence type="ECO:0000313" key="15">
    <source>
        <dbReference type="EMBL" id="RRC99627.1"/>
    </source>
</evidence>
<evidence type="ECO:0000256" key="9">
    <source>
        <dbReference type="ARBA" id="ARBA00023139"/>
    </source>
</evidence>
<dbReference type="EMBL" id="RQXV01000004">
    <property type="protein sequence ID" value="RRC99627.1"/>
    <property type="molecule type" value="Genomic_DNA"/>
</dbReference>
<evidence type="ECO:0000256" key="10">
    <source>
        <dbReference type="ARBA" id="ARBA00023186"/>
    </source>
</evidence>
<gene>
    <name evidence="13 15" type="primary">lolB</name>
    <name evidence="15" type="ORF">EHS89_09005</name>
</gene>
<dbReference type="PROSITE" id="PS51257">
    <property type="entry name" value="PROKAR_LIPOPROTEIN"/>
    <property type="match status" value="1"/>
</dbReference>
<comment type="similarity">
    <text evidence="2 13">Belongs to the LolB family.</text>
</comment>
<evidence type="ECO:0000256" key="6">
    <source>
        <dbReference type="ARBA" id="ARBA00022729"/>
    </source>
</evidence>
<protein>
    <recommendedName>
        <fullName evidence="4 13">Outer-membrane lipoprotein LolB</fullName>
    </recommendedName>
</protein>
<keyword evidence="11 13" id="KW-0998">Cell outer membrane</keyword>
<evidence type="ECO:0000256" key="13">
    <source>
        <dbReference type="HAMAP-Rule" id="MF_00233"/>
    </source>
</evidence>
<keyword evidence="12 13" id="KW-0449">Lipoprotein</keyword>
<dbReference type="RefSeq" id="WP_124925817.1">
    <property type="nucleotide sequence ID" value="NZ_BMOH01000006.1"/>
</dbReference>
<sequence length="201" mass="22802">MFRSLFVLFIILLSGCSALNLTPTEEVDTALNQRPWQQQQAMILAAERWRLKGKIGIRTATDNSSASLYWQQLQQHYEIELTGPLGQGGARIEGNGAGITIDVAGEKPIWAPSPELLMEQTLGWQFPVRELLYWVKGVPAPGTPFELSLSQELPEKITQNNWQINYLRFTEQSGYQLPGKLTINRDDLRITIVAKEWQILH</sequence>
<evidence type="ECO:0000256" key="8">
    <source>
        <dbReference type="ARBA" id="ARBA00023136"/>
    </source>
</evidence>
<evidence type="ECO:0000256" key="11">
    <source>
        <dbReference type="ARBA" id="ARBA00023237"/>
    </source>
</evidence>
<evidence type="ECO:0000256" key="1">
    <source>
        <dbReference type="ARBA" id="ARBA00004459"/>
    </source>
</evidence>
<evidence type="ECO:0000256" key="12">
    <source>
        <dbReference type="ARBA" id="ARBA00023288"/>
    </source>
</evidence>
<dbReference type="GO" id="GO:0009279">
    <property type="term" value="C:cell outer membrane"/>
    <property type="evidence" value="ECO:0007669"/>
    <property type="project" value="UniProtKB-SubCell"/>
</dbReference>
<comment type="subcellular location">
    <subcellularLocation>
        <location evidence="1 13">Cell outer membrane</location>
        <topology evidence="1 13">Lipid-anchor</topology>
    </subcellularLocation>
</comment>
<feature type="chain" id="PRO_5017998832" description="Outer-membrane lipoprotein LolB" evidence="14">
    <location>
        <begin position="21"/>
        <end position="201"/>
    </location>
</feature>
<dbReference type="InterPro" id="IPR004565">
    <property type="entry name" value="OM_lipoprot_LolB"/>
</dbReference>
<proteinExistence type="inferred from homology"/>
<dbReference type="HAMAP" id="MF_00233">
    <property type="entry name" value="LolB"/>
    <property type="match status" value="1"/>
</dbReference>
<feature type="signal peptide" evidence="14">
    <location>
        <begin position="1"/>
        <end position="20"/>
    </location>
</feature>
<dbReference type="InterPro" id="IPR029046">
    <property type="entry name" value="LolA/LolB/LppX"/>
</dbReference>
<keyword evidence="9 13" id="KW-0564">Palmitate</keyword>
<dbReference type="GO" id="GO:0015031">
    <property type="term" value="P:protein transport"/>
    <property type="evidence" value="ECO:0007669"/>
    <property type="project" value="UniProtKB-KW"/>
</dbReference>
<evidence type="ECO:0000256" key="7">
    <source>
        <dbReference type="ARBA" id="ARBA00022927"/>
    </source>
</evidence>
<dbReference type="NCBIfam" id="TIGR00548">
    <property type="entry name" value="lolB"/>
    <property type="match status" value="1"/>
</dbReference>
<accession>A0A3P1SR51</accession>
<evidence type="ECO:0000256" key="4">
    <source>
        <dbReference type="ARBA" id="ARBA00016202"/>
    </source>
</evidence>
<dbReference type="Pfam" id="PF03550">
    <property type="entry name" value="LolB"/>
    <property type="match status" value="1"/>
</dbReference>
<dbReference type="SUPFAM" id="SSF89392">
    <property type="entry name" value="Prokaryotic lipoproteins and lipoprotein localization factors"/>
    <property type="match status" value="1"/>
</dbReference>
<comment type="caution">
    <text evidence="15">The sequence shown here is derived from an EMBL/GenBank/DDBJ whole genome shotgun (WGS) entry which is preliminary data.</text>
</comment>
<comment type="subunit">
    <text evidence="3 13">Monomer.</text>
</comment>
<evidence type="ECO:0000256" key="14">
    <source>
        <dbReference type="SAM" id="SignalP"/>
    </source>
</evidence>
<dbReference type="AlphaFoldDB" id="A0A3P1SR51"/>
<reference evidence="15 16" key="1">
    <citation type="submission" date="2018-11" db="EMBL/GenBank/DDBJ databases">
        <title>The draft genome sequence of Amphritea balenae JAMM 1525T.</title>
        <authorList>
            <person name="Fang Z."/>
            <person name="Zhang Y."/>
            <person name="Han X."/>
        </authorList>
    </citation>
    <scope>NUCLEOTIDE SEQUENCE [LARGE SCALE GENOMIC DNA]</scope>
    <source>
        <strain evidence="15 16">JAMM 1525</strain>
    </source>
</reference>
<keyword evidence="8 13" id="KW-0472">Membrane</keyword>
<comment type="function">
    <text evidence="13">Plays a critical role in the incorporation of lipoproteins in the outer membrane after they are released by the LolA protein.</text>
</comment>
<keyword evidence="6 13" id="KW-0732">Signal</keyword>
<dbReference type="GO" id="GO:0044874">
    <property type="term" value="P:lipoprotein localization to outer membrane"/>
    <property type="evidence" value="ECO:0007669"/>
    <property type="project" value="UniProtKB-UniRule"/>
</dbReference>